<dbReference type="AlphaFoldDB" id="A0A550CFR6"/>
<organism evidence="1 2">
    <name type="scientific">Schizophyllum amplum</name>
    <dbReference type="NCBI Taxonomy" id="97359"/>
    <lineage>
        <taxon>Eukaryota</taxon>
        <taxon>Fungi</taxon>
        <taxon>Dikarya</taxon>
        <taxon>Basidiomycota</taxon>
        <taxon>Agaricomycotina</taxon>
        <taxon>Agaricomycetes</taxon>
        <taxon>Agaricomycetidae</taxon>
        <taxon>Agaricales</taxon>
        <taxon>Schizophyllaceae</taxon>
        <taxon>Schizophyllum</taxon>
    </lineage>
</organism>
<comment type="caution">
    <text evidence="1">The sequence shown here is derived from an EMBL/GenBank/DDBJ whole genome shotgun (WGS) entry which is preliminary data.</text>
</comment>
<name>A0A550CFR6_9AGAR</name>
<proteinExistence type="predicted"/>
<protein>
    <submittedName>
        <fullName evidence="1">Uncharacterized protein</fullName>
    </submittedName>
</protein>
<dbReference type="EMBL" id="VDMD01000009">
    <property type="protein sequence ID" value="TRM63650.1"/>
    <property type="molecule type" value="Genomic_DNA"/>
</dbReference>
<reference evidence="1 2" key="1">
    <citation type="journal article" date="2019" name="New Phytol.">
        <title>Comparative genomics reveals unique wood-decay strategies and fruiting body development in the Schizophyllaceae.</title>
        <authorList>
            <person name="Almasi E."/>
            <person name="Sahu N."/>
            <person name="Krizsan K."/>
            <person name="Balint B."/>
            <person name="Kovacs G.M."/>
            <person name="Kiss B."/>
            <person name="Cseklye J."/>
            <person name="Drula E."/>
            <person name="Henrissat B."/>
            <person name="Nagy I."/>
            <person name="Chovatia M."/>
            <person name="Adam C."/>
            <person name="LaButti K."/>
            <person name="Lipzen A."/>
            <person name="Riley R."/>
            <person name="Grigoriev I.V."/>
            <person name="Nagy L.G."/>
        </authorList>
    </citation>
    <scope>NUCLEOTIDE SEQUENCE [LARGE SCALE GENOMIC DNA]</scope>
    <source>
        <strain evidence="1 2">NL-1724</strain>
    </source>
</reference>
<dbReference type="Proteomes" id="UP000320762">
    <property type="component" value="Unassembled WGS sequence"/>
</dbReference>
<evidence type="ECO:0000313" key="1">
    <source>
        <dbReference type="EMBL" id="TRM63650.1"/>
    </source>
</evidence>
<keyword evidence="2" id="KW-1185">Reference proteome</keyword>
<accession>A0A550CFR6</accession>
<sequence length="160" mass="18049">MQLPSSLAPFCSSFSWTRNTTRQTCISAGERMDLGAKTCIACFGASEQLRDSGGQLPMHRRMHSLQLHISISNPHMPAYSSTCVPLFCFDSWASQAWTNRNCRPRASIQICTRRTSASSRIHRPGYAHTPTWSRIYRFSTRAYTYANIILIGRSSTFLCS</sequence>
<evidence type="ECO:0000313" key="2">
    <source>
        <dbReference type="Proteomes" id="UP000320762"/>
    </source>
</evidence>
<gene>
    <name evidence="1" type="ORF">BD626DRAFT_274758</name>
</gene>